<dbReference type="PANTHER" id="PTHR11941:SF75">
    <property type="entry name" value="ENOYL-COA HYDRATASE_ISOMERASE FAMILY PROTEIN"/>
    <property type="match status" value="1"/>
</dbReference>
<dbReference type="KEGG" id="cam:101495230"/>
<accession>A0A1S2Y1F4</accession>
<dbReference type="RefSeq" id="XP_004497837.1">
    <property type="nucleotide sequence ID" value="XM_004497780.3"/>
</dbReference>
<dbReference type="STRING" id="3827.A0A1S2Y1F4"/>
<dbReference type="eggNOG" id="ENOG502QS1J">
    <property type="taxonomic scope" value="Eukaryota"/>
</dbReference>
<dbReference type="AlphaFoldDB" id="A0A1S2Y1F4"/>
<comment type="similarity">
    <text evidence="4">Belongs to the enoyl-CoA hydratase/isomerase family.</text>
</comment>
<evidence type="ECO:0000256" key="4">
    <source>
        <dbReference type="ARBA" id="ARBA00005254"/>
    </source>
</evidence>
<dbReference type="EC" id="5.3.3.8" evidence="5"/>
<protein>
    <recommendedName>
        <fullName evidence="5">Delta(3)-Delta(2)-enoyl-CoA isomerase</fullName>
        <ecNumber evidence="5">5.3.3.8</ecNumber>
    </recommendedName>
</protein>
<evidence type="ECO:0000256" key="1">
    <source>
        <dbReference type="ARBA" id="ARBA00000452"/>
    </source>
</evidence>
<dbReference type="InterPro" id="IPR029045">
    <property type="entry name" value="ClpP/crotonase-like_dom_sf"/>
</dbReference>
<dbReference type="Pfam" id="PF00378">
    <property type="entry name" value="ECH_1"/>
    <property type="match status" value="1"/>
</dbReference>
<comment type="pathway">
    <text evidence="3">Lipid metabolism; fatty acid beta-oxidation.</text>
</comment>
<comment type="catalytic activity">
    <reaction evidence="1">
        <text>a (3Z)-enoyl-CoA = a 4-saturated (2E)-enoyl-CoA</text>
        <dbReference type="Rhea" id="RHEA:45900"/>
        <dbReference type="ChEBI" id="CHEBI:85097"/>
        <dbReference type="ChEBI" id="CHEBI:85489"/>
        <dbReference type="EC" id="5.3.3.8"/>
    </reaction>
</comment>
<dbReference type="OrthoDB" id="410701at2759"/>
<dbReference type="FunFam" id="3.90.226.10:FF:000049">
    <property type="entry name" value="Enoyl-CoA delta isomerase 3"/>
    <property type="match status" value="1"/>
</dbReference>
<proteinExistence type="inferred from homology"/>
<organism evidence="7 8">
    <name type="scientific">Cicer arietinum</name>
    <name type="common">Chickpea</name>
    <name type="synonym">Garbanzo</name>
    <dbReference type="NCBI Taxonomy" id="3827"/>
    <lineage>
        <taxon>Eukaryota</taxon>
        <taxon>Viridiplantae</taxon>
        <taxon>Streptophyta</taxon>
        <taxon>Embryophyta</taxon>
        <taxon>Tracheophyta</taxon>
        <taxon>Spermatophyta</taxon>
        <taxon>Magnoliopsida</taxon>
        <taxon>eudicotyledons</taxon>
        <taxon>Gunneridae</taxon>
        <taxon>Pentapetalae</taxon>
        <taxon>rosids</taxon>
        <taxon>fabids</taxon>
        <taxon>Fabales</taxon>
        <taxon>Fabaceae</taxon>
        <taxon>Papilionoideae</taxon>
        <taxon>50 kb inversion clade</taxon>
        <taxon>NPAAA clade</taxon>
        <taxon>Hologalegina</taxon>
        <taxon>IRL clade</taxon>
        <taxon>Cicereae</taxon>
        <taxon>Cicer</taxon>
    </lineage>
</organism>
<dbReference type="SUPFAM" id="SSF52096">
    <property type="entry name" value="ClpP/crotonase"/>
    <property type="match status" value="1"/>
</dbReference>
<evidence type="ECO:0000313" key="7">
    <source>
        <dbReference type="Proteomes" id="UP000087171"/>
    </source>
</evidence>
<gene>
    <name evidence="8" type="primary">LOC101495230</name>
</gene>
<evidence type="ECO:0000256" key="2">
    <source>
        <dbReference type="ARBA" id="ARBA00000765"/>
    </source>
</evidence>
<dbReference type="Proteomes" id="UP000087171">
    <property type="component" value="Chromosome Ca4"/>
</dbReference>
<keyword evidence="7" id="KW-1185">Reference proteome</keyword>
<name>A0A1S2Y1F4_CICAR</name>
<evidence type="ECO:0000256" key="3">
    <source>
        <dbReference type="ARBA" id="ARBA00005005"/>
    </source>
</evidence>
<keyword evidence="6" id="KW-0443">Lipid metabolism</keyword>
<reference evidence="7" key="1">
    <citation type="journal article" date="2013" name="Nat. Biotechnol.">
        <title>Draft genome sequence of chickpea (Cicer arietinum) provides a resource for trait improvement.</title>
        <authorList>
            <person name="Varshney R.K."/>
            <person name="Song C."/>
            <person name="Saxena R.K."/>
            <person name="Azam S."/>
            <person name="Yu S."/>
            <person name="Sharpe A.G."/>
            <person name="Cannon S."/>
            <person name="Baek J."/>
            <person name="Rosen B.D."/>
            <person name="Tar'an B."/>
            <person name="Millan T."/>
            <person name="Zhang X."/>
            <person name="Ramsay L.D."/>
            <person name="Iwata A."/>
            <person name="Wang Y."/>
            <person name="Nelson W."/>
            <person name="Farmer A.D."/>
            <person name="Gaur P.M."/>
            <person name="Soderlund C."/>
            <person name="Penmetsa R.V."/>
            <person name="Xu C."/>
            <person name="Bharti A.K."/>
            <person name="He W."/>
            <person name="Winter P."/>
            <person name="Zhao S."/>
            <person name="Hane J.K."/>
            <person name="Carrasquilla-Garcia N."/>
            <person name="Condie J.A."/>
            <person name="Upadhyaya H.D."/>
            <person name="Luo M.C."/>
            <person name="Thudi M."/>
            <person name="Gowda C.L."/>
            <person name="Singh N.P."/>
            <person name="Lichtenzveig J."/>
            <person name="Gali K.K."/>
            <person name="Rubio J."/>
            <person name="Nadarajan N."/>
            <person name="Dolezel J."/>
            <person name="Bansal K.C."/>
            <person name="Xu X."/>
            <person name="Edwards D."/>
            <person name="Zhang G."/>
            <person name="Kahl G."/>
            <person name="Gil J."/>
            <person name="Singh K.B."/>
            <person name="Datta S.K."/>
            <person name="Jackson S.A."/>
            <person name="Wang J."/>
            <person name="Cook D.R."/>
        </authorList>
    </citation>
    <scope>NUCLEOTIDE SEQUENCE [LARGE SCALE GENOMIC DNA]</scope>
    <source>
        <strain evidence="7">cv. CDC Frontier</strain>
    </source>
</reference>
<dbReference type="InterPro" id="IPR001753">
    <property type="entry name" value="Enoyl-CoA_hydra/iso"/>
</dbReference>
<evidence type="ECO:0000313" key="8">
    <source>
        <dbReference type="RefSeq" id="XP_004497837.1"/>
    </source>
</evidence>
<dbReference type="GO" id="GO:0005777">
    <property type="term" value="C:peroxisome"/>
    <property type="evidence" value="ECO:0007669"/>
    <property type="project" value="TreeGrafter"/>
</dbReference>
<reference evidence="8" key="2">
    <citation type="submission" date="2025-08" db="UniProtKB">
        <authorList>
            <consortium name="RefSeq"/>
        </authorList>
    </citation>
    <scope>IDENTIFICATION</scope>
    <source>
        <tissue evidence="8">Etiolated seedlings</tissue>
    </source>
</reference>
<dbReference type="GeneID" id="101495230"/>
<dbReference type="GO" id="GO:0004165">
    <property type="term" value="F:delta(3)-delta(2)-enoyl-CoA isomerase activity"/>
    <property type="evidence" value="ECO:0007669"/>
    <property type="project" value="UniProtKB-EC"/>
</dbReference>
<dbReference type="Gene3D" id="3.90.226.10">
    <property type="entry name" value="2-enoyl-CoA Hydratase, Chain A, domain 1"/>
    <property type="match status" value="1"/>
</dbReference>
<dbReference type="PANTHER" id="PTHR11941">
    <property type="entry name" value="ENOYL-COA HYDRATASE-RELATED"/>
    <property type="match status" value="1"/>
</dbReference>
<dbReference type="PaxDb" id="3827-XP_004497837.1"/>
<comment type="catalytic activity">
    <reaction evidence="2">
        <text>a (3E)-enoyl-CoA = a 4-saturated (2E)-enoyl-CoA</text>
        <dbReference type="Rhea" id="RHEA:45228"/>
        <dbReference type="ChEBI" id="CHEBI:58521"/>
        <dbReference type="ChEBI" id="CHEBI:85097"/>
        <dbReference type="EC" id="5.3.3.8"/>
    </reaction>
</comment>
<dbReference type="GO" id="GO:0006635">
    <property type="term" value="P:fatty acid beta-oxidation"/>
    <property type="evidence" value="ECO:0007669"/>
    <property type="project" value="TreeGrafter"/>
</dbReference>
<sequence>MCTLEKRGSLFILTLTSHDDEQHRLNPTLLSSILTAISKVNSQATVGSALVTTAHGRFFCNGFDFRYAQAAGSQSEARIRLRRMSDSLRPVIAALFSLPMPTVAAVSGHAAAAGLILAMAHDYVLMRSDRGVLYMPEVDLGITVPDYFAAVVTAKIGPAMALRDVLLRGMKVRAKEAVEMGIVNTAHDSEDGTVEAAMRMGEELARKKWVGDVYGEIRKRLYPQVCGVLCLTLQPIVSKI</sequence>
<evidence type="ECO:0000256" key="6">
    <source>
        <dbReference type="ARBA" id="ARBA00023098"/>
    </source>
</evidence>
<evidence type="ECO:0000256" key="5">
    <source>
        <dbReference type="ARBA" id="ARBA00012064"/>
    </source>
</evidence>
<dbReference type="CDD" id="cd06558">
    <property type="entry name" value="crotonase-like"/>
    <property type="match status" value="1"/>
</dbReference>